<gene>
    <name evidence="1" type="primary">UL36</name>
    <name evidence="1" type="ORF">HHV5gp042</name>
</gene>
<proteinExistence type="predicted"/>
<organism evidence="1">
    <name type="scientific">Human cytomegalovirus</name>
    <name type="common">HHV-5</name>
    <name type="synonym">Human herpesvirus 5</name>
    <dbReference type="NCBI Taxonomy" id="10359"/>
    <lineage>
        <taxon>Viruses</taxon>
        <taxon>Duplodnaviria</taxon>
        <taxon>Heunggongvirae</taxon>
        <taxon>Peploviricota</taxon>
        <taxon>Herviviricetes</taxon>
        <taxon>Herpesvirales</taxon>
        <taxon>Orthoherpesviridae</taxon>
        <taxon>Betaherpesvirinae</taxon>
        <taxon>Cytomegalovirus</taxon>
        <taxon>Cytomegalovirus humanbeta5</taxon>
    </lineage>
</organism>
<name>Q6RXH9_HCMV</name>
<sequence>MDDLRDTLMAYGCIAIRAGDFNGLNDFLEQECGTRLHVAWPERCFIQLRSRSALGPFVGKMGTVCSQGKPHVVEDTWKEDVRSGTFFPGVFNVRGFFSIISLPGAYVCCQEYLHPFGFVEGPGFMRYQLIVLIGQRGGVYCYDDLRDCVYELAPTMKDFLRHGFRHCDHFHTMRDYQRPMVQYDDYWNAVMLYRGDVESLSAEVTKRGYASYTIDDPFDECPDTHFAFWTHNTEVMKFKETSFSVIRAGGSIQTMELMIRTVPRITCYHQLLGALGHEVPERKEFLVRQYVLVDTFGVVYGYDPAMDAVYRLAEDVVMFTCVMGKKGHRNHRFSGRREAIVRLEKTPTCQHPKKTPDPMIMFDEDDDDELSLPRNVMTHEEAESRLYDAITENLMHCVKLVTTDSPLATHLWPQELQALCDSPALSLCTDDVEGVRQKLRARTGSLHHFELSYRFHDEDPETYMGFLWDIPSCDRCVRRRRFKVCDVGRRHIIPGAANGMPPLTPPHAYMNN</sequence>
<organismHost>
    <name type="scientific">Homo sapiens</name>
    <name type="common">Human</name>
    <dbReference type="NCBI Taxonomy" id="9606"/>
</organismHost>
<evidence type="ECO:0000313" key="1">
    <source>
        <dbReference type="EMBL" id="AAS48944.1"/>
    </source>
</evidence>
<protein>
    <submittedName>
        <fullName evidence="1">UL36</fullName>
    </submittedName>
</protein>
<dbReference type="EMBL" id="AH013698">
    <property type="protein sequence ID" value="AAS48944.1"/>
    <property type="molecule type" value="Genomic_DNA"/>
</dbReference>
<dbReference type="InterPro" id="IPR003360">
    <property type="entry name" value="US22-like"/>
</dbReference>
<reference evidence="1" key="1">
    <citation type="submission" date="2003-11" db="EMBL/GenBank/DDBJ databases">
        <title>Differences in the Nucleotide Sequences between the AD169 and Toledo Strains of Human Cytomegalovirus.</title>
        <authorList>
            <person name="Brondke H."/>
            <person name="Schmitz B."/>
            <person name="Shenk T."/>
            <person name="Doerfler W."/>
        </authorList>
    </citation>
    <scope>NUCLEOTIDE SEQUENCE</scope>
    <source>
        <strain evidence="1">Toledo</strain>
    </source>
</reference>
<dbReference type="Pfam" id="PF02393">
    <property type="entry name" value="US22"/>
    <property type="match status" value="2"/>
</dbReference>
<accession>Q6RXH9</accession>